<evidence type="ECO:0000313" key="9">
    <source>
        <dbReference type="EMBL" id="HCS93174.1"/>
    </source>
</evidence>
<dbReference type="Gene3D" id="1.20.1540.10">
    <property type="entry name" value="Rhomboid-like"/>
    <property type="match status" value="1"/>
</dbReference>
<evidence type="ECO:0000256" key="3">
    <source>
        <dbReference type="ARBA" id="ARBA00022692"/>
    </source>
</evidence>
<feature type="domain" description="Peptidase S54 rhomboid" evidence="8">
    <location>
        <begin position="68"/>
        <end position="203"/>
    </location>
</feature>
<proteinExistence type="inferred from homology"/>
<reference evidence="9 10" key="1">
    <citation type="journal article" date="2018" name="Nat. Biotechnol.">
        <title>A standardized bacterial taxonomy based on genome phylogeny substantially revises the tree of life.</title>
        <authorList>
            <person name="Parks D.H."/>
            <person name="Chuvochina M."/>
            <person name="Waite D.W."/>
            <person name="Rinke C."/>
            <person name="Skarshewski A."/>
            <person name="Chaumeil P.A."/>
            <person name="Hugenholtz P."/>
        </authorList>
    </citation>
    <scope>NUCLEOTIDE SEQUENCE [LARGE SCALE GENOMIC DNA]</scope>
    <source>
        <strain evidence="9">UBA11306</strain>
    </source>
</reference>
<evidence type="ECO:0000256" key="1">
    <source>
        <dbReference type="ARBA" id="ARBA00004141"/>
    </source>
</evidence>
<dbReference type="PANTHER" id="PTHR43731">
    <property type="entry name" value="RHOMBOID PROTEASE"/>
    <property type="match status" value="1"/>
</dbReference>
<comment type="subcellular location">
    <subcellularLocation>
        <location evidence="1">Membrane</location>
        <topology evidence="1">Multi-pass membrane protein</topology>
    </subcellularLocation>
</comment>
<accession>A0A3D4S2W3</accession>
<evidence type="ECO:0000256" key="7">
    <source>
        <dbReference type="SAM" id="Phobius"/>
    </source>
</evidence>
<dbReference type="GO" id="GO:0016020">
    <property type="term" value="C:membrane"/>
    <property type="evidence" value="ECO:0007669"/>
    <property type="project" value="UniProtKB-SubCell"/>
</dbReference>
<name>A0A3D4S2W3_9ENTE</name>
<sequence length="241" mass="26860">MVVRDRYQRGRNLVQGRSFLKWDRDLVTKCLLVIQVVYFLWLELQGGSTNTFVLATYGAKVNVLIANGEWWRLITPIFIHIGWTHLLLNSLTLYYVGILVEPLIGSAKFAIIYLLTGVFGNVASFAFNNSISAGASTSLFGLFGLLVAFGRIFPEQHIVRSLSQQFKLLVLVNVFFGFLNQGVDNFGHLGGLISGLMLAWLIVPLKSNRVSPLLRVGLTIGLIGLFILLYWLGLVRVASQN</sequence>
<feature type="transmembrane region" description="Helical" evidence="7">
    <location>
        <begin position="166"/>
        <end position="183"/>
    </location>
</feature>
<keyword evidence="4" id="KW-0378">Hydrolase</keyword>
<feature type="transmembrane region" description="Helical" evidence="7">
    <location>
        <begin position="212"/>
        <end position="232"/>
    </location>
</feature>
<gene>
    <name evidence="9" type="ORF">DIW15_00510</name>
</gene>
<comment type="caution">
    <text evidence="9">The sequence shown here is derived from an EMBL/GenBank/DDBJ whole genome shotgun (WGS) entry which is preliminary data.</text>
</comment>
<feature type="transmembrane region" description="Helical" evidence="7">
    <location>
        <begin position="133"/>
        <end position="154"/>
    </location>
</feature>
<evidence type="ECO:0000256" key="5">
    <source>
        <dbReference type="ARBA" id="ARBA00022989"/>
    </source>
</evidence>
<dbReference type="STRING" id="1121105.GCA_000421665_00330"/>
<dbReference type="InterPro" id="IPR022764">
    <property type="entry name" value="Peptidase_S54_rhomboid_dom"/>
</dbReference>
<dbReference type="SUPFAM" id="SSF144091">
    <property type="entry name" value="Rhomboid-like"/>
    <property type="match status" value="1"/>
</dbReference>
<feature type="transmembrane region" description="Helical" evidence="7">
    <location>
        <begin position="77"/>
        <end position="97"/>
    </location>
</feature>
<dbReference type="GO" id="GO:0004252">
    <property type="term" value="F:serine-type endopeptidase activity"/>
    <property type="evidence" value="ECO:0007669"/>
    <property type="project" value="InterPro"/>
</dbReference>
<dbReference type="InterPro" id="IPR035952">
    <property type="entry name" value="Rhomboid-like_sf"/>
</dbReference>
<evidence type="ECO:0000256" key="2">
    <source>
        <dbReference type="ARBA" id="ARBA00009045"/>
    </source>
</evidence>
<keyword evidence="5 7" id="KW-1133">Transmembrane helix</keyword>
<dbReference type="AlphaFoldDB" id="A0A3D4S2W3"/>
<keyword evidence="3 7" id="KW-0812">Transmembrane</keyword>
<dbReference type="Proteomes" id="UP000262195">
    <property type="component" value="Unassembled WGS sequence"/>
</dbReference>
<feature type="transmembrane region" description="Helical" evidence="7">
    <location>
        <begin position="189"/>
        <end position="205"/>
    </location>
</feature>
<feature type="transmembrane region" description="Helical" evidence="7">
    <location>
        <begin position="109"/>
        <end position="127"/>
    </location>
</feature>
<dbReference type="PANTHER" id="PTHR43731:SF14">
    <property type="entry name" value="PRESENILIN-ASSOCIATED RHOMBOID-LIKE PROTEIN, MITOCHONDRIAL"/>
    <property type="match status" value="1"/>
</dbReference>
<protein>
    <submittedName>
        <fullName evidence="9">DUF1751 domain-containing protein</fullName>
    </submittedName>
</protein>
<evidence type="ECO:0000256" key="4">
    <source>
        <dbReference type="ARBA" id="ARBA00022801"/>
    </source>
</evidence>
<dbReference type="EMBL" id="DQHO01000003">
    <property type="protein sequence ID" value="HCS93174.1"/>
    <property type="molecule type" value="Genomic_DNA"/>
</dbReference>
<dbReference type="Pfam" id="PF01694">
    <property type="entry name" value="Rhomboid"/>
    <property type="match status" value="1"/>
</dbReference>
<comment type="similarity">
    <text evidence="2">Belongs to the peptidase S54 family.</text>
</comment>
<evidence type="ECO:0000313" key="10">
    <source>
        <dbReference type="Proteomes" id="UP000262195"/>
    </source>
</evidence>
<keyword evidence="6 7" id="KW-0472">Membrane</keyword>
<organism evidence="9 10">
    <name type="scientific">Bavariicoccus seileri</name>
    <dbReference type="NCBI Taxonomy" id="549685"/>
    <lineage>
        <taxon>Bacteria</taxon>
        <taxon>Bacillati</taxon>
        <taxon>Bacillota</taxon>
        <taxon>Bacilli</taxon>
        <taxon>Lactobacillales</taxon>
        <taxon>Enterococcaceae</taxon>
        <taxon>Bavariicoccus</taxon>
    </lineage>
</organism>
<dbReference type="InterPro" id="IPR050925">
    <property type="entry name" value="Rhomboid_protease_S54"/>
</dbReference>
<evidence type="ECO:0000256" key="6">
    <source>
        <dbReference type="ARBA" id="ARBA00023136"/>
    </source>
</evidence>
<evidence type="ECO:0000259" key="8">
    <source>
        <dbReference type="Pfam" id="PF01694"/>
    </source>
</evidence>